<dbReference type="InterPro" id="IPR043502">
    <property type="entry name" value="DNA/RNA_pol_sf"/>
</dbReference>
<gene>
    <name evidence="4" type="primary">LOC113871481</name>
</gene>
<evidence type="ECO:0000259" key="1">
    <source>
        <dbReference type="Pfam" id="PF00078"/>
    </source>
</evidence>
<dbReference type="InterPro" id="IPR053134">
    <property type="entry name" value="RNA-dir_DNA_polymerase"/>
</dbReference>
<dbReference type="RefSeq" id="XP_027364377.1">
    <property type="nucleotide sequence ID" value="XM_027508576.1"/>
</dbReference>
<organism evidence="3 4">
    <name type="scientific">Abrus precatorius</name>
    <name type="common">Indian licorice</name>
    <name type="synonym">Glycine abrus</name>
    <dbReference type="NCBI Taxonomy" id="3816"/>
    <lineage>
        <taxon>Eukaryota</taxon>
        <taxon>Viridiplantae</taxon>
        <taxon>Streptophyta</taxon>
        <taxon>Embryophyta</taxon>
        <taxon>Tracheophyta</taxon>
        <taxon>Spermatophyta</taxon>
        <taxon>Magnoliopsida</taxon>
        <taxon>eudicotyledons</taxon>
        <taxon>Gunneridae</taxon>
        <taxon>Pentapetalae</taxon>
        <taxon>rosids</taxon>
        <taxon>fabids</taxon>
        <taxon>Fabales</taxon>
        <taxon>Fabaceae</taxon>
        <taxon>Papilionoideae</taxon>
        <taxon>50 kb inversion clade</taxon>
        <taxon>NPAAA clade</taxon>
        <taxon>indigoferoid/millettioid clade</taxon>
        <taxon>Abreae</taxon>
        <taxon>Abrus</taxon>
    </lineage>
</organism>
<dbReference type="AlphaFoldDB" id="A0A8B8M9B6"/>
<dbReference type="InterPro" id="IPR005162">
    <property type="entry name" value="Retrotrans_gag_dom"/>
</dbReference>
<dbReference type="InterPro" id="IPR000477">
    <property type="entry name" value="RT_dom"/>
</dbReference>
<dbReference type="OrthoDB" id="1112616at2759"/>
<dbReference type="Pfam" id="PF08284">
    <property type="entry name" value="RVP_2"/>
    <property type="match status" value="1"/>
</dbReference>
<dbReference type="CDD" id="cd00303">
    <property type="entry name" value="retropepsin_like"/>
    <property type="match status" value="1"/>
</dbReference>
<dbReference type="Pfam" id="PF03732">
    <property type="entry name" value="Retrotrans_gag"/>
    <property type="match status" value="1"/>
</dbReference>
<accession>A0A8B8M9B6</accession>
<reference evidence="3" key="1">
    <citation type="journal article" date="2019" name="Toxins">
        <title>Detection of Abrin-Like and Prepropulchellin-Like Toxin Genes and Transcripts Using Whole Genome Sequencing and Full-Length Transcript Sequencing of Abrus precatorius.</title>
        <authorList>
            <person name="Hovde B.T."/>
            <person name="Daligault H.E."/>
            <person name="Hanschen E.R."/>
            <person name="Kunde Y.A."/>
            <person name="Johnson M.B."/>
            <person name="Starkenburg S.R."/>
            <person name="Johnson S.L."/>
        </authorList>
    </citation>
    <scope>NUCLEOTIDE SEQUENCE [LARGE SCALE GENOMIC DNA]</scope>
</reference>
<evidence type="ECO:0000259" key="2">
    <source>
        <dbReference type="Pfam" id="PF03732"/>
    </source>
</evidence>
<dbReference type="PANTHER" id="PTHR24559">
    <property type="entry name" value="TRANSPOSON TY3-I GAG-POL POLYPROTEIN"/>
    <property type="match status" value="1"/>
</dbReference>
<dbReference type="Proteomes" id="UP000694853">
    <property type="component" value="Unplaced"/>
</dbReference>
<dbReference type="Gene3D" id="2.40.70.10">
    <property type="entry name" value="Acid Proteases"/>
    <property type="match status" value="1"/>
</dbReference>
<dbReference type="InterPro" id="IPR021109">
    <property type="entry name" value="Peptidase_aspartic_dom_sf"/>
</dbReference>
<name>A0A8B8M9B6_ABRPR</name>
<keyword evidence="3" id="KW-1185">Reference proteome</keyword>
<dbReference type="SUPFAM" id="SSF56672">
    <property type="entry name" value="DNA/RNA polymerases"/>
    <property type="match status" value="1"/>
</dbReference>
<reference evidence="4" key="2">
    <citation type="submission" date="2025-08" db="UniProtKB">
        <authorList>
            <consortium name="RefSeq"/>
        </authorList>
    </citation>
    <scope>IDENTIFICATION</scope>
    <source>
        <tissue evidence="4">Young leaves</tissue>
    </source>
</reference>
<evidence type="ECO:0000313" key="3">
    <source>
        <dbReference type="Proteomes" id="UP000694853"/>
    </source>
</evidence>
<dbReference type="InterPro" id="IPR043128">
    <property type="entry name" value="Rev_trsase/Diguanyl_cyclase"/>
</dbReference>
<dbReference type="KEGG" id="aprc:113871481"/>
<dbReference type="Gene3D" id="3.30.70.270">
    <property type="match status" value="1"/>
</dbReference>
<dbReference type="GeneID" id="113871481"/>
<feature type="domain" description="Reverse transcriptase" evidence="1">
    <location>
        <begin position="288"/>
        <end position="443"/>
    </location>
</feature>
<evidence type="ECO:0000313" key="4">
    <source>
        <dbReference type="RefSeq" id="XP_027364377.1"/>
    </source>
</evidence>
<dbReference type="CDD" id="cd01647">
    <property type="entry name" value="RT_LTR"/>
    <property type="match status" value="1"/>
</dbReference>
<dbReference type="Pfam" id="PF00078">
    <property type="entry name" value="RVT_1"/>
    <property type="match status" value="1"/>
</dbReference>
<sequence length="471" mass="53507">MGCREDHKVGYATYMLSGEAEDWWSSPTKREGYISWEAFKACFLGNYFPKDLQKQKAGEFLELKQGVMSIGEYAAKFHELMTYWPHFQHESSKEDLCAQFENGLRADICTAMSVFQVTDLPTLLTAACSHYGKMGHPTSACWFAPQKSRSVSGSNKLAPKSSSGSKSNVQGKVFAMTGSEAVKFDDLIRVSTPTDKPLITSYICLGCSVMIHGRNFLVDLIFLPLSQLDIVLGMDWLSSNHVLLDCKEKTLIFGANVLGDPKITFIILFSAEAERSVKVEHIPLVNEFLEVFPEDVTKLPPERKIEFTIDLMPRASPVSIAPYPSVFSKIDLRSGYHQIRVKNGDIPKTVFRTRHGHYEYLVMPFGVTNALAVFMDYMNRIFHQYQDQFVVVFIDDILIYLKSHEEHAEHLRIVLQILSKRQLYAKFSKYKFWLSQIQFLGHVVSCEGIMVDPAKVEVVSQWSKPTTLMEV</sequence>
<feature type="domain" description="Retrotransposon gag" evidence="2">
    <location>
        <begin position="11"/>
        <end position="105"/>
    </location>
</feature>
<dbReference type="PANTHER" id="PTHR24559:SF444">
    <property type="entry name" value="REVERSE TRANSCRIPTASE DOMAIN-CONTAINING PROTEIN"/>
    <property type="match status" value="1"/>
</dbReference>
<proteinExistence type="predicted"/>
<dbReference type="Gene3D" id="3.10.10.10">
    <property type="entry name" value="HIV Type 1 Reverse Transcriptase, subunit A, domain 1"/>
    <property type="match status" value="1"/>
</dbReference>
<protein>
    <submittedName>
        <fullName evidence="4">Uncharacterized protein LOC113871481</fullName>
    </submittedName>
</protein>